<gene>
    <name evidence="7" type="ORF">AAL_03719</name>
</gene>
<evidence type="ECO:0000313" key="8">
    <source>
        <dbReference type="Proteomes" id="UP000078544"/>
    </source>
</evidence>
<dbReference type="CDD" id="cd12087">
    <property type="entry name" value="TM_EGFR-like"/>
    <property type="match status" value="1"/>
</dbReference>
<evidence type="ECO:0000256" key="5">
    <source>
        <dbReference type="SAM" id="MobiDB-lite"/>
    </source>
</evidence>
<dbReference type="InterPro" id="IPR051694">
    <property type="entry name" value="Immunoregulatory_rcpt-like"/>
</dbReference>
<feature type="transmembrane region" description="Helical" evidence="6">
    <location>
        <begin position="291"/>
        <end position="314"/>
    </location>
</feature>
<evidence type="ECO:0000313" key="7">
    <source>
        <dbReference type="EMBL" id="KZZ96490.1"/>
    </source>
</evidence>
<dbReference type="AlphaFoldDB" id="A0A166PFV9"/>
<feature type="region of interest" description="Disordered" evidence="5">
    <location>
        <begin position="261"/>
        <end position="284"/>
    </location>
</feature>
<keyword evidence="8" id="KW-1185">Reference proteome</keyword>
<evidence type="ECO:0000256" key="3">
    <source>
        <dbReference type="ARBA" id="ARBA00022989"/>
    </source>
</evidence>
<evidence type="ECO:0000256" key="1">
    <source>
        <dbReference type="ARBA" id="ARBA00004167"/>
    </source>
</evidence>
<feature type="compositionally biased region" description="Low complexity" evidence="5">
    <location>
        <begin position="339"/>
        <end position="351"/>
    </location>
</feature>
<dbReference type="GO" id="GO:0071944">
    <property type="term" value="C:cell periphery"/>
    <property type="evidence" value="ECO:0007669"/>
    <property type="project" value="UniProtKB-ARBA"/>
</dbReference>
<protein>
    <submittedName>
        <fullName evidence="7">Uncharacterized protein</fullName>
    </submittedName>
</protein>
<dbReference type="PANTHER" id="PTHR15549">
    <property type="entry name" value="PAIRED IMMUNOGLOBULIN-LIKE TYPE 2 RECEPTOR"/>
    <property type="match status" value="1"/>
</dbReference>
<dbReference type="GO" id="GO:0016020">
    <property type="term" value="C:membrane"/>
    <property type="evidence" value="ECO:0007669"/>
    <property type="project" value="UniProtKB-SubCell"/>
</dbReference>
<feature type="compositionally biased region" description="Basic and acidic residues" evidence="5">
    <location>
        <begin position="416"/>
        <end position="425"/>
    </location>
</feature>
<dbReference type="OrthoDB" id="2110578at2759"/>
<accession>A0A166PFV9</accession>
<reference evidence="7 8" key="1">
    <citation type="journal article" date="2016" name="Genome Biol. Evol.">
        <title>Divergent and convergent evolution of fungal pathogenicity.</title>
        <authorList>
            <person name="Shang Y."/>
            <person name="Xiao G."/>
            <person name="Zheng P."/>
            <person name="Cen K."/>
            <person name="Zhan S."/>
            <person name="Wang C."/>
        </authorList>
    </citation>
    <scope>NUCLEOTIDE SEQUENCE [LARGE SCALE GENOMIC DNA]</scope>
    <source>
        <strain evidence="7 8">RCEF 2490</strain>
    </source>
</reference>
<dbReference type="STRING" id="1081109.A0A166PFV9"/>
<name>A0A166PFV9_9HYPO</name>
<keyword evidence="3 6" id="KW-1133">Transmembrane helix</keyword>
<evidence type="ECO:0000256" key="6">
    <source>
        <dbReference type="SAM" id="Phobius"/>
    </source>
</evidence>
<feature type="compositionally biased region" description="Low complexity" evidence="5">
    <location>
        <begin position="387"/>
        <end position="396"/>
    </location>
</feature>
<dbReference type="Proteomes" id="UP000078544">
    <property type="component" value="Unassembled WGS sequence"/>
</dbReference>
<evidence type="ECO:0000256" key="2">
    <source>
        <dbReference type="ARBA" id="ARBA00022692"/>
    </source>
</evidence>
<sequence>MRWYRGIALVLLLSQRREHAVVDAQRGESSSICDYYAAKRYGANNGTTQLLLMQGIVALAYAGGSALSNPSALATSGIFNPGTYNRRSVYLRPWFDGSKPTSNWNGVAVGVNWLDGGGLDPLVAFLNGSTERAEIRKGSNQEKLFTHWYYVFGKLYSCSRYKEFLDKEFTAFNPAYVHKYMDLNQTHVGYFIAQMGEASRYYGFEESDATTLVSSMQSKYNVRCLPPENNSLTSICLAKECPLAVPSPHCEAYENIQPRGVETSGLPSSTSSSGAASPGSEGHAHPLSGGAIAGIAVGGAAVVVLLAIGSWFFCRRQRRSSDQAAGPVQSIAPSSTLFSPQSPYGSQYSPNPHESYIGSFISSPSQAWAEPKPIQELSTGSPDMIHSNPSPGGPNSQPTMDQIAEMGGSEPPPEWGRYEKPSNTH</sequence>
<proteinExistence type="predicted"/>
<evidence type="ECO:0000256" key="4">
    <source>
        <dbReference type="ARBA" id="ARBA00023136"/>
    </source>
</evidence>
<feature type="region of interest" description="Disordered" evidence="5">
    <location>
        <begin position="322"/>
        <end position="351"/>
    </location>
</feature>
<comment type="caution">
    <text evidence="7">The sequence shown here is derived from an EMBL/GenBank/DDBJ whole genome shotgun (WGS) entry which is preliminary data.</text>
</comment>
<keyword evidence="4 6" id="KW-0472">Membrane</keyword>
<organism evidence="7 8">
    <name type="scientific">Moelleriella libera RCEF 2490</name>
    <dbReference type="NCBI Taxonomy" id="1081109"/>
    <lineage>
        <taxon>Eukaryota</taxon>
        <taxon>Fungi</taxon>
        <taxon>Dikarya</taxon>
        <taxon>Ascomycota</taxon>
        <taxon>Pezizomycotina</taxon>
        <taxon>Sordariomycetes</taxon>
        <taxon>Hypocreomycetidae</taxon>
        <taxon>Hypocreales</taxon>
        <taxon>Clavicipitaceae</taxon>
        <taxon>Moelleriella</taxon>
    </lineage>
</organism>
<dbReference type="EMBL" id="AZGY01000007">
    <property type="protein sequence ID" value="KZZ96490.1"/>
    <property type="molecule type" value="Genomic_DNA"/>
</dbReference>
<feature type="compositionally biased region" description="Low complexity" evidence="5">
    <location>
        <begin position="262"/>
        <end position="281"/>
    </location>
</feature>
<comment type="subcellular location">
    <subcellularLocation>
        <location evidence="1">Membrane</location>
        <topology evidence="1">Single-pass membrane protein</topology>
    </subcellularLocation>
</comment>
<feature type="region of interest" description="Disordered" evidence="5">
    <location>
        <begin position="367"/>
        <end position="425"/>
    </location>
</feature>
<keyword evidence="2 6" id="KW-0812">Transmembrane</keyword>